<keyword evidence="3" id="KW-1185">Reference proteome</keyword>
<comment type="caution">
    <text evidence="2">The sequence shown here is derived from an EMBL/GenBank/DDBJ whole genome shotgun (WGS) entry which is preliminary data.</text>
</comment>
<sequence length="173" mass="18345">MLCVADRILLSDASSCATYSLACSGDLTGATCARNVDLLSTMGSDSVHGGVGSDARSSSGSPPGHNLLLIPPRELLDRVKKAHDPGLERNPQRIHEQREVPGPGALPAPGAVVRAQHLGRRLLRVGGREPQPQRRRAPGQVEDVLGRRVLRGGGERPLAVDGVDGLYLILELF</sequence>
<organism evidence="2 3">
    <name type="scientific">Clonostachys byssicola</name>
    <dbReference type="NCBI Taxonomy" id="160290"/>
    <lineage>
        <taxon>Eukaryota</taxon>
        <taxon>Fungi</taxon>
        <taxon>Dikarya</taxon>
        <taxon>Ascomycota</taxon>
        <taxon>Pezizomycotina</taxon>
        <taxon>Sordariomycetes</taxon>
        <taxon>Hypocreomycetidae</taxon>
        <taxon>Hypocreales</taxon>
        <taxon>Bionectriaceae</taxon>
        <taxon>Clonostachys</taxon>
    </lineage>
</organism>
<evidence type="ECO:0000313" key="2">
    <source>
        <dbReference type="EMBL" id="CAH0005156.1"/>
    </source>
</evidence>
<protein>
    <submittedName>
        <fullName evidence="2">Uncharacterized protein</fullName>
    </submittedName>
</protein>
<dbReference type="EMBL" id="CABFNO020001568">
    <property type="protein sequence ID" value="CAH0005156.1"/>
    <property type="molecule type" value="Genomic_DNA"/>
</dbReference>
<proteinExistence type="predicted"/>
<dbReference type="AlphaFoldDB" id="A0A9N9UXA9"/>
<evidence type="ECO:0000256" key="1">
    <source>
        <dbReference type="SAM" id="MobiDB-lite"/>
    </source>
</evidence>
<name>A0A9N9UXA9_9HYPO</name>
<accession>A0A9N9UXA9</accession>
<reference evidence="2" key="1">
    <citation type="submission" date="2021-10" db="EMBL/GenBank/DDBJ databases">
        <authorList>
            <person name="Piombo E."/>
        </authorList>
    </citation>
    <scope>NUCLEOTIDE SEQUENCE</scope>
</reference>
<evidence type="ECO:0000313" key="3">
    <source>
        <dbReference type="Proteomes" id="UP000754883"/>
    </source>
</evidence>
<feature type="region of interest" description="Disordered" evidence="1">
    <location>
        <begin position="46"/>
        <end position="67"/>
    </location>
</feature>
<gene>
    <name evidence="2" type="ORF">CBYS24578_00005882</name>
</gene>
<dbReference type="Proteomes" id="UP000754883">
    <property type="component" value="Unassembled WGS sequence"/>
</dbReference>